<sequence length="309" mass="34602">MVDAVQEIIEIKPQEGRQTQFLASPADITVYGGSAGGGKSYGLILDPLRYVLTNPQFTAVIIRQTFSRIMKAGGLWDNAMEVYPKTGAVSRIGDMRFDWKQRGGGRIEFGHVAHEDAVQAYQGSQIAALLIDEATEISAKSFWFLVSRNRSTSGVKPYIKMTCNPDPESFIADMVDWYIAEDGYADLERVGKLRWFVRTGDVLDWGNSRKELLDKYSEIHNIPNEGLRDKGVIPKSFTFIPATVFDNKILLEADPGYLANLNALLPVERERFLGDSVRGGNWKITHDAGDFFNENWFHLKDKITTGGVV</sequence>
<organism evidence="1">
    <name type="scientific">marine sediment metagenome</name>
    <dbReference type="NCBI Taxonomy" id="412755"/>
    <lineage>
        <taxon>unclassified sequences</taxon>
        <taxon>metagenomes</taxon>
        <taxon>ecological metagenomes</taxon>
    </lineage>
</organism>
<reference evidence="1" key="1">
    <citation type="journal article" date="2015" name="Nature">
        <title>Complex archaea that bridge the gap between prokaryotes and eukaryotes.</title>
        <authorList>
            <person name="Spang A."/>
            <person name="Saw J.H."/>
            <person name="Jorgensen S.L."/>
            <person name="Zaremba-Niedzwiedzka K."/>
            <person name="Martijn J."/>
            <person name="Lind A.E."/>
            <person name="van Eijk R."/>
            <person name="Schleper C."/>
            <person name="Guy L."/>
            <person name="Ettema T.J."/>
        </authorList>
    </citation>
    <scope>NUCLEOTIDE SEQUENCE</scope>
</reference>
<dbReference type="Pfam" id="PF03237">
    <property type="entry name" value="Terminase_6N"/>
    <property type="match status" value="1"/>
</dbReference>
<feature type="non-terminal residue" evidence="1">
    <location>
        <position position="309"/>
    </location>
</feature>
<gene>
    <name evidence="1" type="ORF">LCGC14_2551730</name>
</gene>
<proteinExistence type="predicted"/>
<name>A0A0F9AML8_9ZZZZ</name>
<comment type="caution">
    <text evidence="1">The sequence shown here is derived from an EMBL/GenBank/DDBJ whole genome shotgun (WGS) entry which is preliminary data.</text>
</comment>
<dbReference type="Gene3D" id="3.40.50.300">
    <property type="entry name" value="P-loop containing nucleotide triphosphate hydrolases"/>
    <property type="match status" value="1"/>
</dbReference>
<evidence type="ECO:0000313" key="1">
    <source>
        <dbReference type="EMBL" id="KKL10849.1"/>
    </source>
</evidence>
<dbReference type="AlphaFoldDB" id="A0A0F9AML8"/>
<protein>
    <submittedName>
        <fullName evidence="1">Uncharacterized protein</fullName>
    </submittedName>
</protein>
<dbReference type="InterPro" id="IPR027417">
    <property type="entry name" value="P-loop_NTPase"/>
</dbReference>
<accession>A0A0F9AML8</accession>
<dbReference type="EMBL" id="LAZR01041898">
    <property type="protein sequence ID" value="KKL10849.1"/>
    <property type="molecule type" value="Genomic_DNA"/>
</dbReference>